<feature type="compositionally biased region" description="Low complexity" evidence="1">
    <location>
        <begin position="719"/>
        <end position="729"/>
    </location>
</feature>
<evidence type="ECO:0000256" key="1">
    <source>
        <dbReference type="SAM" id="MobiDB-lite"/>
    </source>
</evidence>
<feature type="region of interest" description="Disordered" evidence="1">
    <location>
        <begin position="1113"/>
        <end position="1184"/>
    </location>
</feature>
<feature type="transmembrane region" description="Helical" evidence="2">
    <location>
        <begin position="36"/>
        <end position="69"/>
    </location>
</feature>
<feature type="compositionally biased region" description="Low complexity" evidence="1">
    <location>
        <begin position="697"/>
        <end position="706"/>
    </location>
</feature>
<feature type="compositionally biased region" description="Low complexity" evidence="1">
    <location>
        <begin position="621"/>
        <end position="637"/>
    </location>
</feature>
<feature type="compositionally biased region" description="Polar residues" evidence="1">
    <location>
        <begin position="676"/>
        <end position="696"/>
    </location>
</feature>
<feature type="compositionally biased region" description="Basic residues" evidence="1">
    <location>
        <begin position="1228"/>
        <end position="1238"/>
    </location>
</feature>
<feature type="compositionally biased region" description="Low complexity" evidence="1">
    <location>
        <begin position="1113"/>
        <end position="1133"/>
    </location>
</feature>
<name>A0ABQ0ETC4_APOSI</name>
<dbReference type="Proteomes" id="UP001623349">
    <property type="component" value="Unassembled WGS sequence"/>
</dbReference>
<dbReference type="EMBL" id="BAAFST010000005">
    <property type="protein sequence ID" value="GAB1290279.1"/>
    <property type="molecule type" value="Genomic_DNA"/>
</dbReference>
<dbReference type="PANTHER" id="PTHR23193">
    <property type="entry name" value="NUCLEAR PORE COMPLEX PROTEIN NUP"/>
    <property type="match status" value="1"/>
</dbReference>
<feature type="compositionally biased region" description="Polar residues" evidence="1">
    <location>
        <begin position="379"/>
        <end position="390"/>
    </location>
</feature>
<feature type="region of interest" description="Disordered" evidence="1">
    <location>
        <begin position="344"/>
        <end position="390"/>
    </location>
</feature>
<feature type="region of interest" description="Disordered" evidence="1">
    <location>
        <begin position="447"/>
        <end position="545"/>
    </location>
</feature>
<keyword evidence="2" id="KW-0812">Transmembrane</keyword>
<keyword evidence="4" id="KW-1185">Reference proteome</keyword>
<gene>
    <name evidence="3" type="ORF">APTSU1_000550900</name>
</gene>
<protein>
    <submittedName>
        <fullName evidence="3">Nuclear envelope pore membrane protein POM 121</fullName>
    </submittedName>
</protein>
<reference evidence="3 4" key="1">
    <citation type="submission" date="2024-08" db="EMBL/GenBank/DDBJ databases">
        <title>The draft genome of Apodemus speciosus.</title>
        <authorList>
            <person name="Nabeshima K."/>
            <person name="Suzuki S."/>
            <person name="Onuma M."/>
        </authorList>
    </citation>
    <scope>NUCLEOTIDE SEQUENCE [LARGE SCALE GENOMIC DNA]</scope>
    <source>
        <strain evidence="3">IB14-021</strain>
    </source>
</reference>
<evidence type="ECO:0000256" key="2">
    <source>
        <dbReference type="SAM" id="Phobius"/>
    </source>
</evidence>
<organism evidence="3 4">
    <name type="scientific">Apodemus speciosus</name>
    <name type="common">Large Japanese field mouse</name>
    <dbReference type="NCBI Taxonomy" id="105296"/>
    <lineage>
        <taxon>Eukaryota</taxon>
        <taxon>Metazoa</taxon>
        <taxon>Chordata</taxon>
        <taxon>Craniata</taxon>
        <taxon>Vertebrata</taxon>
        <taxon>Euteleostomi</taxon>
        <taxon>Mammalia</taxon>
        <taxon>Eutheria</taxon>
        <taxon>Euarchontoglires</taxon>
        <taxon>Glires</taxon>
        <taxon>Rodentia</taxon>
        <taxon>Myomorpha</taxon>
        <taxon>Muroidea</taxon>
        <taxon>Muridae</taxon>
        <taxon>Murinae</taxon>
        <taxon>Apodemus</taxon>
    </lineage>
</organism>
<proteinExistence type="predicted"/>
<keyword evidence="2" id="KW-1133">Transmembrane helix</keyword>
<feature type="region of interest" description="Disordered" evidence="1">
    <location>
        <begin position="294"/>
        <end position="328"/>
    </location>
</feature>
<dbReference type="PANTHER" id="PTHR23193:SF5">
    <property type="entry name" value="NUCLEAR ENVELOPE PORE MEMBRANE PROTEIN POM 121C-RELATED"/>
    <property type="match status" value="1"/>
</dbReference>
<evidence type="ECO:0000313" key="3">
    <source>
        <dbReference type="EMBL" id="GAB1290279.1"/>
    </source>
</evidence>
<feature type="compositionally biased region" description="Basic and acidic residues" evidence="1">
    <location>
        <begin position="298"/>
        <end position="312"/>
    </location>
</feature>
<feature type="compositionally biased region" description="Low complexity" evidence="1">
    <location>
        <begin position="573"/>
        <end position="603"/>
    </location>
</feature>
<dbReference type="InterPro" id="IPR026054">
    <property type="entry name" value="Nucleoporin"/>
</dbReference>
<keyword evidence="2" id="KW-0472">Membrane</keyword>
<feature type="region of interest" description="Disordered" evidence="1">
    <location>
        <begin position="177"/>
        <end position="196"/>
    </location>
</feature>
<accession>A0ABQ0ETC4</accession>
<feature type="compositionally biased region" description="Basic and acidic residues" evidence="1">
    <location>
        <begin position="10"/>
        <end position="25"/>
    </location>
</feature>
<feature type="compositionally biased region" description="Polar residues" evidence="1">
    <location>
        <begin position="1137"/>
        <end position="1159"/>
    </location>
</feature>
<evidence type="ECO:0000313" key="4">
    <source>
        <dbReference type="Proteomes" id="UP001623349"/>
    </source>
</evidence>
<dbReference type="Pfam" id="PF15229">
    <property type="entry name" value="POM121"/>
    <property type="match status" value="2"/>
</dbReference>
<feature type="compositionally biased region" description="Low complexity" evidence="1">
    <location>
        <begin position="365"/>
        <end position="376"/>
    </location>
</feature>
<sequence length="1238" mass="124817">MSPAAAAADGGERRRPPLGVREGRSRARGCGGPAGAAALGLALLGLALYLVPAAAALAWLAVGASAAWWGLSREPRGPRGLSSFARDSRRHPRPALTASPPPAKSPVNGSLCEPRSPLGGPDPAELLLMGSYLGKPGPPEPALPQDPRERPGRRPPSRSPPPASAVQRVHHVYPALPTPLLRSSRRQPHRDCGPLSSRFVITPRRRYPIQQAQYSLLGALPTVCWNGGHKKTVLSARNSRMVCSPVTVRIAPPDSKLFRSPMPEQILDTTLSSPPSNAPDPCAKETVLNALKEKKKRTVAEEDQLHLDGQENKRRRHDSGGSGHSAFEPLVANGVPAAFVPKPGSLKRSLASQSSDDHLNKRSRTSSVSSLTSTCTGGIPSSSRNAITSSYSSTRGISQAMEEEWSRLFSLLQPGFLPFPDAREASKEDKMGVVQRPLGVECRVDRVSREPESLAPAHPSLELRSLGDQEEEEPCQQSSSSAPLVTDKESPGEKVPDAATGKQQGLWTSPPTPGSSGQRRRKIQLLPSRRGDQLTLPPPPELGYSITAEDLDMERKASLQWFNKVLEDKPDDASASAADAPPATSPPFTFALPTVGPAASPAALPAPSPNPLLESLKKMQEAPAPSSEPAEAATIAAPSPPKTPSLLAPLVSPLTGPQASTSSDSKPAATFLGLASASSTTPLTDTKSPGVSQAEQSVSTPASTAPSPTPKPSMLFGMLSPPASSSSLATPGPACASPMFKPIFPATPKSESDSPLPTSSSAATVAAASTAPPTAASTAAPIFKPIFDSVEPFSAMPLSTPFLKQTTAPATTTATSAPLFTGLGTATSTVASGTTASAPKPGFGFGVSTSASTSSSAPTSTSPSLLFGGAPPVTASSSAPALASIFQFGKPLAPAASAAGASFSQPLASSAQTAANNSGGFSGFGSALTTSTSAPATSSQPTLTFSSTVAPTFNIPFSSSAKPALPTYPGANPQPTFGATDGATKPALAPSFGSSFTFGSSVASAASAAPAAAAFGSAAAQPAFGAVKAAASTFGTPASTQPAFGSTTSVFSFGSATTTGFGATATAQTTHSGGSGSLCGSSAPSPFTFGGSAAPAGSGGFGLNATPGTSSTSGTFSFGSGQSGTTGATTSFGGSLGQNTLGAPSQSSPFAFSVGSTPESKPVFGGTSTPTFGQSAPAPGVGTAGSSLSFGASSTPAQGFVGVGPFGSAAPSFSIGAGSKTPGARQRLQARRQHTRKK</sequence>
<feature type="compositionally biased region" description="Basic and acidic residues" evidence="1">
    <location>
        <begin position="486"/>
        <end position="496"/>
    </location>
</feature>
<feature type="region of interest" description="Disordered" evidence="1">
    <location>
        <begin position="1211"/>
        <end position="1238"/>
    </location>
</feature>
<feature type="compositionally biased region" description="Polar residues" evidence="1">
    <location>
        <begin position="501"/>
        <end position="517"/>
    </location>
</feature>
<comment type="caution">
    <text evidence="3">The sequence shown here is derived from an EMBL/GenBank/DDBJ whole genome shotgun (WGS) entry which is preliminary data.</text>
</comment>
<feature type="region of interest" description="Disordered" evidence="1">
    <location>
        <begin position="1"/>
        <end position="31"/>
    </location>
</feature>
<feature type="region of interest" description="Disordered" evidence="1">
    <location>
        <begin position="77"/>
        <end position="168"/>
    </location>
</feature>
<feature type="region of interest" description="Disordered" evidence="1">
    <location>
        <begin position="570"/>
        <end position="731"/>
    </location>
</feature>
<feature type="compositionally biased region" description="Polar residues" evidence="1">
    <location>
        <begin position="655"/>
        <end position="665"/>
    </location>
</feature>